<gene>
    <name evidence="1" type="ORF">SCF082_LOCUS3587</name>
</gene>
<accession>A0ABP0HUW8</accession>
<dbReference type="EMBL" id="CAXAMM010001836">
    <property type="protein sequence ID" value="CAK8993638.1"/>
    <property type="molecule type" value="Genomic_DNA"/>
</dbReference>
<organism evidence="1 2">
    <name type="scientific">Durusdinium trenchii</name>
    <dbReference type="NCBI Taxonomy" id="1381693"/>
    <lineage>
        <taxon>Eukaryota</taxon>
        <taxon>Sar</taxon>
        <taxon>Alveolata</taxon>
        <taxon>Dinophyceae</taxon>
        <taxon>Suessiales</taxon>
        <taxon>Symbiodiniaceae</taxon>
        <taxon>Durusdinium</taxon>
    </lineage>
</organism>
<sequence length="67" mass="7670">FRGLVTSSCMCRRPRPSFGRQRVRRAGRRLHAERLAASSAEARGGACGRRLEPVWRCEMEGRHHLHS</sequence>
<feature type="non-terminal residue" evidence="1">
    <location>
        <position position="67"/>
    </location>
</feature>
<keyword evidence="2" id="KW-1185">Reference proteome</keyword>
<feature type="non-terminal residue" evidence="1">
    <location>
        <position position="1"/>
    </location>
</feature>
<evidence type="ECO:0000313" key="2">
    <source>
        <dbReference type="Proteomes" id="UP001642464"/>
    </source>
</evidence>
<name>A0ABP0HUW8_9DINO</name>
<dbReference type="Proteomes" id="UP001642464">
    <property type="component" value="Unassembled WGS sequence"/>
</dbReference>
<reference evidence="1 2" key="1">
    <citation type="submission" date="2024-02" db="EMBL/GenBank/DDBJ databases">
        <authorList>
            <person name="Chen Y."/>
            <person name="Shah S."/>
            <person name="Dougan E. K."/>
            <person name="Thang M."/>
            <person name="Chan C."/>
        </authorList>
    </citation>
    <scope>NUCLEOTIDE SEQUENCE [LARGE SCALE GENOMIC DNA]</scope>
</reference>
<comment type="caution">
    <text evidence="1">The sequence shown here is derived from an EMBL/GenBank/DDBJ whole genome shotgun (WGS) entry which is preliminary data.</text>
</comment>
<protein>
    <submittedName>
        <fullName evidence="1">Uncharacterized protein</fullName>
    </submittedName>
</protein>
<proteinExistence type="predicted"/>
<evidence type="ECO:0000313" key="1">
    <source>
        <dbReference type="EMBL" id="CAK8993638.1"/>
    </source>
</evidence>